<evidence type="ECO:0000256" key="1">
    <source>
        <dbReference type="SAM" id="MobiDB-lite"/>
    </source>
</evidence>
<dbReference type="PANTHER" id="PTHR11117">
    <property type="entry name" value="SUCCINYL-COA LIGASE SUBUNIT ALPHA"/>
    <property type="match status" value="1"/>
</dbReference>
<evidence type="ECO:0000259" key="2">
    <source>
        <dbReference type="SMART" id="SM00881"/>
    </source>
</evidence>
<evidence type="ECO:0000313" key="4">
    <source>
        <dbReference type="Proteomes" id="UP000078576"/>
    </source>
</evidence>
<dbReference type="InterPro" id="IPR003781">
    <property type="entry name" value="CoA-bd"/>
</dbReference>
<dbReference type="FunFam" id="3.40.50.720:FF:000340">
    <property type="entry name" value="Succinyl-CoA synthetase subunit alpha"/>
    <property type="match status" value="1"/>
</dbReference>
<feature type="region of interest" description="Disordered" evidence="1">
    <location>
        <begin position="766"/>
        <end position="883"/>
    </location>
</feature>
<dbReference type="GO" id="GO:0004776">
    <property type="term" value="F:succinate-CoA ligase (GDP-forming) activity"/>
    <property type="evidence" value="ECO:0007669"/>
    <property type="project" value="TreeGrafter"/>
</dbReference>
<dbReference type="OrthoDB" id="1664372at2759"/>
<dbReference type="SMART" id="SM00881">
    <property type="entry name" value="CoA_binding"/>
    <property type="match status" value="1"/>
</dbReference>
<dbReference type="GO" id="GO:0004775">
    <property type="term" value="F:succinate-CoA ligase (ADP-forming) activity"/>
    <property type="evidence" value="ECO:0007669"/>
    <property type="project" value="TreeGrafter"/>
</dbReference>
<gene>
    <name evidence="3" type="ORF">VP1G_07658</name>
</gene>
<feature type="compositionally biased region" description="Basic and acidic residues" evidence="1">
    <location>
        <begin position="857"/>
        <end position="869"/>
    </location>
</feature>
<dbReference type="InterPro" id="IPR016102">
    <property type="entry name" value="Succinyl-CoA_synth-like"/>
</dbReference>
<dbReference type="InterPro" id="IPR036291">
    <property type="entry name" value="NAD(P)-bd_dom_sf"/>
</dbReference>
<dbReference type="Proteomes" id="UP000078576">
    <property type="component" value="Unassembled WGS sequence"/>
</dbReference>
<dbReference type="EMBL" id="KN714751">
    <property type="protein sequence ID" value="KUI60465.1"/>
    <property type="molecule type" value="Genomic_DNA"/>
</dbReference>
<dbReference type="STRING" id="694573.A0A194V930"/>
<feature type="region of interest" description="Disordered" evidence="1">
    <location>
        <begin position="369"/>
        <end position="407"/>
    </location>
</feature>
<feature type="domain" description="CoA-binding" evidence="2">
    <location>
        <begin position="43"/>
        <end position="137"/>
    </location>
</feature>
<dbReference type="AlphaFoldDB" id="A0A194V930"/>
<dbReference type="Pfam" id="PF00549">
    <property type="entry name" value="Ligase_CoA"/>
    <property type="match status" value="2"/>
</dbReference>
<protein>
    <submittedName>
        <fullName evidence="3">Succinyl-CoA ligase [ADP-forming] subunit alpha, mitochondrial</fullName>
    </submittedName>
</protein>
<keyword evidence="3" id="KW-0436">Ligase</keyword>
<dbReference type="Gene3D" id="3.40.50.261">
    <property type="entry name" value="Succinyl-CoA synthetase domains"/>
    <property type="match status" value="2"/>
</dbReference>
<feature type="compositionally biased region" description="Low complexity" evidence="1">
    <location>
        <begin position="766"/>
        <end position="779"/>
    </location>
</feature>
<feature type="region of interest" description="Disordered" evidence="1">
    <location>
        <begin position="1"/>
        <end position="23"/>
    </location>
</feature>
<feature type="compositionally biased region" description="Polar residues" evidence="1">
    <location>
        <begin position="815"/>
        <end position="835"/>
    </location>
</feature>
<feature type="compositionally biased region" description="Basic residues" evidence="1">
    <location>
        <begin position="1"/>
        <end position="13"/>
    </location>
</feature>
<dbReference type="PRINTS" id="PR01798">
    <property type="entry name" value="SCOASYNTHASE"/>
</dbReference>
<organism evidence="3 4">
    <name type="scientific">Cytospora mali</name>
    <name type="common">Apple Valsa canker fungus</name>
    <name type="synonym">Valsa mali</name>
    <dbReference type="NCBI Taxonomy" id="578113"/>
    <lineage>
        <taxon>Eukaryota</taxon>
        <taxon>Fungi</taxon>
        <taxon>Dikarya</taxon>
        <taxon>Ascomycota</taxon>
        <taxon>Pezizomycotina</taxon>
        <taxon>Sordariomycetes</taxon>
        <taxon>Sordariomycetidae</taxon>
        <taxon>Diaporthales</taxon>
        <taxon>Cytosporaceae</taxon>
        <taxon>Cytospora</taxon>
    </lineage>
</organism>
<dbReference type="Pfam" id="PF02629">
    <property type="entry name" value="CoA_binding"/>
    <property type="match status" value="1"/>
</dbReference>
<dbReference type="SUPFAM" id="SSF51735">
    <property type="entry name" value="NAD(P)-binding Rossmann-fold domains"/>
    <property type="match status" value="1"/>
</dbReference>
<name>A0A194V930_CYTMA</name>
<sequence>MQSAMRHHMRPTARGHAPISPSRCFTTSAPRHNYAATLKNLRIGRNTRVIFQGFTGRQATANAQDSIKWGTNIVGGVVPDRQGEHLGLPVLPSVRMAMEQLKPDATGIYVPASRAAQAIEDAIEAEVPLIVAVAEHVPLHDMLRVHSMLRTQTKSRLVGPNSPGIINAAEGENCRIGFQPLGSFSPGCVGIAARSGTLSYEAVAATTRAKLGQSLCIGVGGDILPGTDLVEALQVLETDPNTKGIALIGEIGGDGEIMAAQWIKEYHDRTPAEKRKPIVAVIAGKHAPLDRVMGHAGAFWLPGEPHPNQKIAALKNAGAVLVSHPAYIGRVLKDRIKLEPAQEDKDSTPHEFDNGASFESVDDFARAASRRVPQQQHRGLHTSTRGSGLAPSRPRMSKSSVHHHQIRSLHLDRAASQSLLRDEGKAAELRFQTYPIRYLALDIDRTTRSQCLVTAVIYKGQDWRNPASFNKILLPPSAKNGVLSLNSKDSHTVITKLIEQLQIMGHESVNYRSALGRILRDLTRVFNEKEARHVSLQFAVNQKGKQAFTMQDMRIDLDDSAYRSGGRLAEVHEAYGALEARDPGARQAEKSGIVYHRLNPRDRSCNIGTLVNGAGLAMNTVDALADAGGKAANFLDTGGKANSDTVKKAIEIILQDDRVKVIFVNIFGGLTRGEMIAAGLVHAYKNINIEVPIVVRIRGTNEWEARKVIEKSRLPMYAYMHFDEAAAAAIDIAKGAMPPVQEPYLEGENEVSGLKDAIQLAAETITEEGGSGGESTAATHAEESAHVPAEEAPEAVISKETSQLPAEEVTEATDSEATSSEAIFEVTNSEESSQPPAKGATEPAEDDFSQPQDAEQETQKSQEPEKKVEGTTTAQSQGSDQVA</sequence>
<proteinExistence type="predicted"/>
<feature type="compositionally biased region" description="Basic and acidic residues" evidence="1">
    <location>
        <begin position="780"/>
        <end position="789"/>
    </location>
</feature>
<dbReference type="PANTHER" id="PTHR11117:SF6">
    <property type="entry name" value="SYNTHETASE SUBUNIT ALPHA, PUTATIVE (AFU_ORTHOLOGUE AFUA_1G10830)-RELATED"/>
    <property type="match status" value="1"/>
</dbReference>
<dbReference type="SUPFAM" id="SSF52210">
    <property type="entry name" value="Succinyl-CoA synthetase domains"/>
    <property type="match status" value="2"/>
</dbReference>
<dbReference type="FunFam" id="3.40.50.261:FF:000001">
    <property type="entry name" value="Succinate--CoA ligase [ADP-forming] subunit beta"/>
    <property type="match status" value="1"/>
</dbReference>
<keyword evidence="4" id="KW-1185">Reference proteome</keyword>
<evidence type="ECO:0000313" key="3">
    <source>
        <dbReference type="EMBL" id="KUI60465.1"/>
    </source>
</evidence>
<reference evidence="4" key="1">
    <citation type="submission" date="2014-12" db="EMBL/GenBank/DDBJ databases">
        <title>Genome Sequence of Valsa Canker Pathogens Uncovers a Specific Adaption of Colonization on Woody Bark.</title>
        <authorList>
            <person name="Yin Z."/>
            <person name="Liu H."/>
            <person name="Gao X."/>
            <person name="Li Z."/>
            <person name="Song N."/>
            <person name="Ke X."/>
            <person name="Dai Q."/>
            <person name="Wu Y."/>
            <person name="Sun Y."/>
            <person name="Xu J.-R."/>
            <person name="Kang Z.K."/>
            <person name="Wang L."/>
            <person name="Huang L."/>
        </authorList>
    </citation>
    <scope>NUCLEOTIDE SEQUENCE [LARGE SCALE GENOMIC DNA]</scope>
    <source>
        <strain evidence="4">SXYL134</strain>
    </source>
</reference>
<dbReference type="GO" id="GO:0006099">
    <property type="term" value="P:tricarboxylic acid cycle"/>
    <property type="evidence" value="ECO:0007669"/>
    <property type="project" value="TreeGrafter"/>
</dbReference>
<dbReference type="Gene3D" id="3.40.50.720">
    <property type="entry name" value="NAD(P)-binding Rossmann-like Domain"/>
    <property type="match status" value="1"/>
</dbReference>
<feature type="compositionally biased region" description="Polar residues" evidence="1">
    <location>
        <begin position="870"/>
        <end position="883"/>
    </location>
</feature>
<dbReference type="GO" id="GO:0009361">
    <property type="term" value="C:succinate-CoA ligase complex (ADP-forming)"/>
    <property type="evidence" value="ECO:0007669"/>
    <property type="project" value="TreeGrafter"/>
</dbReference>
<feature type="compositionally biased region" description="Polar residues" evidence="1">
    <location>
        <begin position="372"/>
        <end position="386"/>
    </location>
</feature>
<dbReference type="GO" id="GO:0005739">
    <property type="term" value="C:mitochondrion"/>
    <property type="evidence" value="ECO:0007669"/>
    <property type="project" value="TreeGrafter"/>
</dbReference>
<dbReference type="InterPro" id="IPR005811">
    <property type="entry name" value="SUCC_ACL_C"/>
</dbReference>
<accession>A0A194V930</accession>